<evidence type="ECO:0000259" key="8">
    <source>
        <dbReference type="Pfam" id="PF00171"/>
    </source>
</evidence>
<organism evidence="9 10">
    <name type="scientific">Desulfofundulus thermobenzoicus</name>
    <dbReference type="NCBI Taxonomy" id="29376"/>
    <lineage>
        <taxon>Bacteria</taxon>
        <taxon>Bacillati</taxon>
        <taxon>Bacillota</taxon>
        <taxon>Clostridia</taxon>
        <taxon>Eubacteriales</taxon>
        <taxon>Peptococcaceae</taxon>
        <taxon>Desulfofundulus</taxon>
    </lineage>
</organism>
<evidence type="ECO:0000256" key="4">
    <source>
        <dbReference type="ARBA" id="ARBA00022857"/>
    </source>
</evidence>
<reference evidence="9 10" key="1">
    <citation type="submission" date="2019-10" db="EMBL/GenBank/DDBJ databases">
        <title>Comparative genomics of sulfur disproportionating microorganisms.</title>
        <authorList>
            <person name="Ward L.M."/>
            <person name="Bertran E."/>
            <person name="Johnston D."/>
        </authorList>
    </citation>
    <scope>NUCLEOTIDE SEQUENCE [LARGE SCALE GENOMIC DNA]</scope>
    <source>
        <strain evidence="9 10">DSM 14055</strain>
    </source>
</reference>
<comment type="subcellular location">
    <subcellularLocation>
        <location evidence="7">Cytoplasm</location>
    </subcellularLocation>
</comment>
<evidence type="ECO:0000256" key="3">
    <source>
        <dbReference type="ARBA" id="ARBA00022650"/>
    </source>
</evidence>
<dbReference type="InterPro" id="IPR015590">
    <property type="entry name" value="Aldehyde_DH_dom"/>
</dbReference>
<comment type="pathway">
    <text evidence="1 7">Amino-acid biosynthesis; L-proline biosynthesis; L-glutamate 5-semialdehyde from L-glutamate: step 2/2.</text>
</comment>
<dbReference type="InterPro" id="IPR000965">
    <property type="entry name" value="GPR_dom"/>
</dbReference>
<dbReference type="AlphaFoldDB" id="A0A6N7IUM9"/>
<dbReference type="UniPathway" id="UPA00098">
    <property type="reaction ID" value="UER00360"/>
</dbReference>
<dbReference type="Gene3D" id="3.40.605.10">
    <property type="entry name" value="Aldehyde Dehydrogenase, Chain A, domain 1"/>
    <property type="match status" value="1"/>
</dbReference>
<gene>
    <name evidence="7" type="primary">proA</name>
    <name evidence="9" type="ORF">GFC01_16495</name>
</gene>
<dbReference type="Gene3D" id="3.40.309.10">
    <property type="entry name" value="Aldehyde Dehydrogenase, Chain A, domain 2"/>
    <property type="match status" value="1"/>
</dbReference>
<comment type="function">
    <text evidence="7">Catalyzes the NADPH-dependent reduction of L-glutamate 5-phosphate into L-glutamate 5-semialdehyde and phosphate. The product spontaneously undergoes cyclization to form 1-pyrroline-5-carboxylate.</text>
</comment>
<evidence type="ECO:0000256" key="7">
    <source>
        <dbReference type="HAMAP-Rule" id="MF_00412"/>
    </source>
</evidence>
<evidence type="ECO:0000313" key="9">
    <source>
        <dbReference type="EMBL" id="MQL53825.1"/>
    </source>
</evidence>
<dbReference type="NCBIfam" id="NF001221">
    <property type="entry name" value="PRK00197.1"/>
    <property type="match status" value="1"/>
</dbReference>
<keyword evidence="3 7" id="KW-0641">Proline biosynthesis</keyword>
<dbReference type="EMBL" id="WHYR01000070">
    <property type="protein sequence ID" value="MQL53825.1"/>
    <property type="molecule type" value="Genomic_DNA"/>
</dbReference>
<keyword evidence="2 7" id="KW-0028">Amino-acid biosynthesis</keyword>
<keyword evidence="7" id="KW-0963">Cytoplasm</keyword>
<dbReference type="OrthoDB" id="9809970at2"/>
<evidence type="ECO:0000256" key="6">
    <source>
        <dbReference type="ARBA" id="ARBA00049024"/>
    </source>
</evidence>
<comment type="catalytic activity">
    <reaction evidence="6 7">
        <text>L-glutamate 5-semialdehyde + phosphate + NADP(+) = L-glutamyl 5-phosphate + NADPH + H(+)</text>
        <dbReference type="Rhea" id="RHEA:19541"/>
        <dbReference type="ChEBI" id="CHEBI:15378"/>
        <dbReference type="ChEBI" id="CHEBI:43474"/>
        <dbReference type="ChEBI" id="CHEBI:57783"/>
        <dbReference type="ChEBI" id="CHEBI:58066"/>
        <dbReference type="ChEBI" id="CHEBI:58274"/>
        <dbReference type="ChEBI" id="CHEBI:58349"/>
        <dbReference type="EC" id="1.2.1.41"/>
    </reaction>
</comment>
<sequence length="418" mass="45621">MAVEQEVREKAARARKAARRLAYLSTGVKDRALLSMADSLVKSRDAIMEANEVDVRAGREKGLSRALIDRLLLTPERIEDMAEGLRTVAALPDPVGEVEAMWLRPNGLQVGRMRVPLGVIGMIYEARPNVTVDAAGLCLKAGNAVLLRGGSEAINSNRAITAIIASAAERSGIPAGAIQLIENTDREAVNVMLKLNDLLDVLIPRGGAGLIRTVVQNATVPVIETGVGNCHVYVDEDADLKMARDIVINAKCQRPGVCNAMETLLVHRAVARELLPGLLDDLKDAGVEVRGCEKTREIVSWATPATEEDWATEYLDLILAVKVVESMEEAMDHIYRYGTRHSEAIVTRDYARARRFLQEVDAAAVYVNASTRFTDGYQYGFGAEIGISTQKLHARGPMGLRELTTYKYIVFGDGQIRG</sequence>
<dbReference type="InterPro" id="IPR016161">
    <property type="entry name" value="Ald_DH/histidinol_DH"/>
</dbReference>
<dbReference type="CDD" id="cd07079">
    <property type="entry name" value="ALDH_F18-19_ProA-GPR"/>
    <property type="match status" value="1"/>
</dbReference>
<dbReference type="InterPro" id="IPR016162">
    <property type="entry name" value="Ald_DH_N"/>
</dbReference>
<name>A0A6N7IUM9_9FIRM</name>
<keyword evidence="10" id="KW-1185">Reference proteome</keyword>
<keyword evidence="4 7" id="KW-0521">NADP</keyword>
<evidence type="ECO:0000256" key="2">
    <source>
        <dbReference type="ARBA" id="ARBA00022605"/>
    </source>
</evidence>
<dbReference type="GO" id="GO:0004350">
    <property type="term" value="F:glutamate-5-semialdehyde dehydrogenase activity"/>
    <property type="evidence" value="ECO:0007669"/>
    <property type="project" value="UniProtKB-UniRule"/>
</dbReference>
<dbReference type="InterPro" id="IPR020593">
    <property type="entry name" value="G-glutamylP_reductase_CS"/>
</dbReference>
<dbReference type="PROSITE" id="PS01223">
    <property type="entry name" value="PROA"/>
    <property type="match status" value="1"/>
</dbReference>
<dbReference type="PIRSF" id="PIRSF000151">
    <property type="entry name" value="GPR"/>
    <property type="match status" value="1"/>
</dbReference>
<dbReference type="Proteomes" id="UP000441717">
    <property type="component" value="Unassembled WGS sequence"/>
</dbReference>
<dbReference type="FunFam" id="3.40.309.10:FF:000006">
    <property type="entry name" value="Gamma-glutamyl phosphate reductase"/>
    <property type="match status" value="1"/>
</dbReference>
<protein>
    <recommendedName>
        <fullName evidence="7">Gamma-glutamyl phosphate reductase</fullName>
        <shortName evidence="7">GPR</shortName>
        <ecNumber evidence="7">1.2.1.41</ecNumber>
    </recommendedName>
    <alternativeName>
        <fullName evidence="7">Glutamate-5-semialdehyde dehydrogenase</fullName>
    </alternativeName>
    <alternativeName>
        <fullName evidence="7">Glutamyl-gamma-semialdehyde dehydrogenase</fullName>
        <shortName evidence="7">GSA dehydrogenase</shortName>
    </alternativeName>
</protein>
<dbReference type="Pfam" id="PF00171">
    <property type="entry name" value="Aldedh"/>
    <property type="match status" value="1"/>
</dbReference>
<dbReference type="PANTHER" id="PTHR11063:SF8">
    <property type="entry name" value="DELTA-1-PYRROLINE-5-CARBOXYLATE SYNTHASE"/>
    <property type="match status" value="1"/>
</dbReference>
<dbReference type="InterPro" id="IPR012134">
    <property type="entry name" value="Glu-5-SA_DH"/>
</dbReference>
<evidence type="ECO:0000313" key="10">
    <source>
        <dbReference type="Proteomes" id="UP000441717"/>
    </source>
</evidence>
<evidence type="ECO:0000256" key="5">
    <source>
        <dbReference type="ARBA" id="ARBA00023002"/>
    </source>
</evidence>
<dbReference type="GO" id="GO:0050661">
    <property type="term" value="F:NADP binding"/>
    <property type="evidence" value="ECO:0007669"/>
    <property type="project" value="InterPro"/>
</dbReference>
<keyword evidence="5 7" id="KW-0560">Oxidoreductase</keyword>
<dbReference type="PANTHER" id="PTHR11063">
    <property type="entry name" value="GLUTAMATE SEMIALDEHYDE DEHYDROGENASE"/>
    <property type="match status" value="1"/>
</dbReference>
<evidence type="ECO:0000256" key="1">
    <source>
        <dbReference type="ARBA" id="ARBA00004985"/>
    </source>
</evidence>
<dbReference type="GO" id="GO:0055129">
    <property type="term" value="P:L-proline biosynthetic process"/>
    <property type="evidence" value="ECO:0007669"/>
    <property type="project" value="UniProtKB-UniRule"/>
</dbReference>
<comment type="caution">
    <text evidence="9">The sequence shown here is derived from an EMBL/GenBank/DDBJ whole genome shotgun (WGS) entry which is preliminary data.</text>
</comment>
<feature type="domain" description="Aldehyde dehydrogenase" evidence="8">
    <location>
        <begin position="4"/>
        <end position="285"/>
    </location>
</feature>
<dbReference type="NCBIfam" id="TIGR00407">
    <property type="entry name" value="proA"/>
    <property type="match status" value="1"/>
</dbReference>
<proteinExistence type="inferred from homology"/>
<dbReference type="GO" id="GO:0005737">
    <property type="term" value="C:cytoplasm"/>
    <property type="evidence" value="ECO:0007669"/>
    <property type="project" value="UniProtKB-SubCell"/>
</dbReference>
<dbReference type="InterPro" id="IPR016163">
    <property type="entry name" value="Ald_DH_C"/>
</dbReference>
<dbReference type="HAMAP" id="MF_00412">
    <property type="entry name" value="ProA"/>
    <property type="match status" value="1"/>
</dbReference>
<dbReference type="SUPFAM" id="SSF53720">
    <property type="entry name" value="ALDH-like"/>
    <property type="match status" value="1"/>
</dbReference>
<comment type="similarity">
    <text evidence="7">Belongs to the gamma-glutamyl phosphate reductase family.</text>
</comment>
<dbReference type="RefSeq" id="WP_152948282.1">
    <property type="nucleotide sequence ID" value="NZ_WHYR01000070.1"/>
</dbReference>
<dbReference type="EC" id="1.2.1.41" evidence="7"/>
<accession>A0A6N7IUM9</accession>